<dbReference type="AlphaFoldDB" id="A0AAX3ZT49"/>
<dbReference type="EMBL" id="CP121271">
    <property type="protein sequence ID" value="WMC89893.1"/>
    <property type="molecule type" value="Genomic_DNA"/>
</dbReference>
<accession>A0AAX3ZT49</accession>
<proteinExistence type="predicted"/>
<organism evidence="1 2">
    <name type="scientific">Streptomyces rochei</name>
    <name type="common">Streptomyces parvullus</name>
    <dbReference type="NCBI Taxonomy" id="1928"/>
    <lineage>
        <taxon>Bacteria</taxon>
        <taxon>Bacillati</taxon>
        <taxon>Actinomycetota</taxon>
        <taxon>Actinomycetes</taxon>
        <taxon>Kitasatosporales</taxon>
        <taxon>Streptomycetaceae</taxon>
        <taxon>Streptomyces</taxon>
        <taxon>Streptomyces rochei group</taxon>
    </lineage>
</organism>
<dbReference type="RefSeq" id="WP_031015959.1">
    <property type="nucleotide sequence ID" value="NZ_CP121271.1"/>
</dbReference>
<evidence type="ECO:0000313" key="2">
    <source>
        <dbReference type="Proteomes" id="UP001231701"/>
    </source>
</evidence>
<dbReference type="GeneID" id="90946701"/>
<reference evidence="1" key="1">
    <citation type="submission" date="2023-03" db="EMBL/GenBank/DDBJ databases">
        <title>Borrelidin-producing and root-colonizing Streptomyces rochei is a potent biopesticide for soil-borne oomycete-caused plant diseases.</title>
        <authorList>
            <person name="Zhou D."/>
            <person name="Wang X."/>
            <person name="Navarro-Munoz J.C."/>
            <person name="Li W."/>
            <person name="Li J."/>
            <person name="Jiu M."/>
            <person name="Deng S."/>
            <person name="Ye Y."/>
            <person name="Daly P."/>
            <person name="Wei L."/>
        </authorList>
    </citation>
    <scope>NUCLEOTIDE SEQUENCE</scope>
    <source>
        <strain evidence="1">JK1</strain>
    </source>
</reference>
<dbReference type="Proteomes" id="UP001231701">
    <property type="component" value="Chromosome"/>
</dbReference>
<gene>
    <name evidence="1" type="ORF">P7W03_31715</name>
</gene>
<name>A0AAX3ZT49_STRRO</name>
<protein>
    <submittedName>
        <fullName evidence="1">Uncharacterized protein</fullName>
    </submittedName>
</protein>
<sequence>MEQSSTSALLQGTVLDLASDVVSALRSGDHVRAGSTLAAGGPGDGVTRAAVRVLGADLLLPSTLLGRDPAPAQLAVFQEAVAAHPPRPDAAPTVWWSHWAMTRALHRLGHPPNGPLADGAGAEPDARWLDDAGWQHLTHQLAVLAPLALPGEECAVLSAARRRPVDVARGFVRAVRRRDWQQAAGAGRWLTLLDGVPDTLGLEAGLDFVRLMGGGDPRVALQLEAARLMPAGVLL</sequence>
<evidence type="ECO:0000313" key="1">
    <source>
        <dbReference type="EMBL" id="WMC89893.1"/>
    </source>
</evidence>